<comment type="caution">
    <text evidence="2">The sequence shown here is derived from an EMBL/GenBank/DDBJ whole genome shotgun (WGS) entry which is preliminary data.</text>
</comment>
<organism evidence="2 3">
    <name type="scientific">Streptomyces xinghaiensis</name>
    <dbReference type="NCBI Taxonomy" id="1038928"/>
    <lineage>
        <taxon>Bacteria</taxon>
        <taxon>Bacillati</taxon>
        <taxon>Actinomycetota</taxon>
        <taxon>Actinomycetes</taxon>
        <taxon>Kitasatosporales</taxon>
        <taxon>Streptomycetaceae</taxon>
        <taxon>Streptomyces</taxon>
    </lineage>
</organism>
<gene>
    <name evidence="2" type="ORF">SFRA_007535</name>
</gene>
<feature type="compositionally biased region" description="Gly residues" evidence="1">
    <location>
        <begin position="90"/>
        <end position="99"/>
    </location>
</feature>
<evidence type="ECO:0000313" key="2">
    <source>
        <dbReference type="EMBL" id="RKM97098.1"/>
    </source>
</evidence>
<keyword evidence="3" id="KW-1185">Reference proteome</keyword>
<dbReference type="Proteomes" id="UP000028058">
    <property type="component" value="Unassembled WGS sequence"/>
</dbReference>
<feature type="compositionally biased region" description="Gly residues" evidence="1">
    <location>
        <begin position="33"/>
        <end position="62"/>
    </location>
</feature>
<protein>
    <recommendedName>
        <fullName evidence="4">Peptidoglycan binding domain-containing protein</fullName>
    </recommendedName>
</protein>
<evidence type="ECO:0008006" key="4">
    <source>
        <dbReference type="Google" id="ProtNLM"/>
    </source>
</evidence>
<feature type="compositionally biased region" description="Gly residues" evidence="1">
    <location>
        <begin position="115"/>
        <end position="135"/>
    </location>
</feature>
<feature type="compositionally biased region" description="Pro residues" evidence="1">
    <location>
        <begin position="139"/>
        <end position="155"/>
    </location>
</feature>
<feature type="compositionally biased region" description="Low complexity" evidence="1">
    <location>
        <begin position="156"/>
        <end position="178"/>
    </location>
</feature>
<reference evidence="2 3" key="1">
    <citation type="journal article" date="2014" name="Genome Announc.">
        <title>Draft Genome Sequence of Streptomyces fradiae ATCC 19609, a Strain Highly Sensitive to Antibiotics.</title>
        <authorList>
            <person name="Bekker O.B."/>
            <person name="Klimina K.M."/>
            <person name="Vatlin A.A."/>
            <person name="Zakharevich N.V."/>
            <person name="Kasianov A.S."/>
            <person name="Danilenko V.N."/>
        </authorList>
    </citation>
    <scope>NUCLEOTIDE SEQUENCE [LARGE SCALE GENOMIC DNA]</scope>
    <source>
        <strain evidence="2 3">ATCC 19609</strain>
    </source>
</reference>
<evidence type="ECO:0000313" key="3">
    <source>
        <dbReference type="Proteomes" id="UP000028058"/>
    </source>
</evidence>
<feature type="region of interest" description="Disordered" evidence="1">
    <location>
        <begin position="1"/>
        <end position="234"/>
    </location>
</feature>
<name>A0A420V692_9ACTN</name>
<proteinExistence type="predicted"/>
<sequence>MPGGQGGGERASDWFAPRKTPTPTSGTPIPGGPAAGGPGGAGAGSGGAAPGGGPAAPGGRPAGGPPPGRDADPTSTPAYGTRVGPVPGAGPNGPTGGPAEGDMPLLPPAFRQQAGGQGGPVAPAGGPGGPAGGDGAPRSAPPSPAYGGFPPPAAPGPMQDPAAPAPAPFGADHGFAADPAFGGPEERVSSDTLVSGIQAVPPAGDSPFPTLPADDAGAPRPPAPPGSASPAPAARKKGRSKLVLAGAAVVAALGVAYAAGLLLDHAEVPKGTTVAGVDIGGISRQEAVNRLDQGLGRRVDAPMTVRVAGEQHELKPSVVGLDVDVDASVRQAAGRDYNPVSVIGSLFGGSREAEAEIVTDREKLRAALESLAGESGAEQDGMIRFEAGKAVPVPGKPHRAVDVNKSVTALADAYRARTETGASAAVELPSTVRQPAVDQAEIDEALKEFAEPAMSGLVTVRTDPARTISFSPENSLPKFLSMKAVNGKLVDTYDLKVLKSLYGGVFDGVLIERGNGSKTPVSPQDVAGALREALRSTDPAGRTVTIDTTP</sequence>
<accession>A0A420V692</accession>
<dbReference type="AlphaFoldDB" id="A0A420V692"/>
<dbReference type="EMBL" id="JNAD02000003">
    <property type="protein sequence ID" value="RKM97098.1"/>
    <property type="molecule type" value="Genomic_DNA"/>
</dbReference>
<evidence type="ECO:0000256" key="1">
    <source>
        <dbReference type="SAM" id="MobiDB-lite"/>
    </source>
</evidence>